<feature type="domain" description="Reverse transcriptase" evidence="1">
    <location>
        <begin position="1"/>
        <end position="137"/>
    </location>
</feature>
<protein>
    <submittedName>
        <fullName evidence="2">Retrovirus-related Pol polyprotein from transposon opus</fullName>
    </submittedName>
</protein>
<dbReference type="OrthoDB" id="2371919at2759"/>
<evidence type="ECO:0000313" key="2">
    <source>
        <dbReference type="EMBL" id="PFX11520.1"/>
    </source>
</evidence>
<dbReference type="InterPro" id="IPR043502">
    <property type="entry name" value="DNA/RNA_pol_sf"/>
</dbReference>
<dbReference type="EMBL" id="LSMT01002317">
    <property type="protein sequence ID" value="PFX11520.1"/>
    <property type="molecule type" value="Genomic_DNA"/>
</dbReference>
<dbReference type="SUPFAM" id="SSF56672">
    <property type="entry name" value="DNA/RNA polymerases"/>
    <property type="match status" value="1"/>
</dbReference>
<gene>
    <name evidence="2" type="primary">pol</name>
    <name evidence="2" type="ORF">AWC38_SpisGene24710</name>
</gene>
<evidence type="ECO:0000313" key="3">
    <source>
        <dbReference type="Proteomes" id="UP000225706"/>
    </source>
</evidence>
<keyword evidence="3" id="KW-1185">Reference proteome</keyword>
<dbReference type="PANTHER" id="PTHR33050:SF7">
    <property type="entry name" value="RIBONUCLEASE H"/>
    <property type="match status" value="1"/>
</dbReference>
<dbReference type="PROSITE" id="PS50878">
    <property type="entry name" value="RT_POL"/>
    <property type="match status" value="1"/>
</dbReference>
<dbReference type="Pfam" id="PF00078">
    <property type="entry name" value="RVT_1"/>
    <property type="match status" value="1"/>
</dbReference>
<dbReference type="InterPro" id="IPR052055">
    <property type="entry name" value="Hepadnavirus_pol/RT"/>
</dbReference>
<sequence>MESILMVKDLLRKGDFLVKIDLKDAYLTVPIGEAHQKFLRFRWKDALLEFSCLPFGLASAPRVFTKLLKPVWSLLKPRRTRLIAYLEDVLVMASSVDLVKRHAKMVLSLLESLGFVVNYTKSVLDPSNQLELLCFQINSETLCLSLPRNKVRKIRSTSQSLLENPNTTVRKLSKYLGLLSSSIQVVFPAPLHYRYLQRGKNASLKAQHTYEAPVYPVYQALQEDLWDWCLSHNILVKAQHIPGFLNTEADRESRVFLDTSDWKLNSALFRQLLQAWGTLELDLFASRLTYQLDQFVSWRPDPQALFTDAFTLDWSKFRAYAFPPFALIGHCLQQVRRQKVPYIVLVAPVWMSQPWYPLLLDLCIDFPLLFPLRKDLLSQGPYIHPLDNLQLAGWLLSTEVSRRQEFLNNLGISSWHPRGRTPLALMP</sequence>
<proteinExistence type="predicted"/>
<dbReference type="Proteomes" id="UP000225706">
    <property type="component" value="Unassembled WGS sequence"/>
</dbReference>
<name>A0A2B4R4U0_STYPI</name>
<accession>A0A2B4R4U0</accession>
<dbReference type="InterPro" id="IPR043128">
    <property type="entry name" value="Rev_trsase/Diguanyl_cyclase"/>
</dbReference>
<reference evidence="3" key="1">
    <citation type="journal article" date="2017" name="bioRxiv">
        <title>Comparative analysis of the genomes of Stylophora pistillata and Acropora digitifera provides evidence for extensive differences between species of corals.</title>
        <authorList>
            <person name="Voolstra C.R."/>
            <person name="Li Y."/>
            <person name="Liew Y.J."/>
            <person name="Baumgarten S."/>
            <person name="Zoccola D."/>
            <person name="Flot J.-F."/>
            <person name="Tambutte S."/>
            <person name="Allemand D."/>
            <person name="Aranda M."/>
        </authorList>
    </citation>
    <scope>NUCLEOTIDE SEQUENCE [LARGE SCALE GENOMIC DNA]</scope>
</reference>
<dbReference type="Gene3D" id="3.30.70.270">
    <property type="match status" value="1"/>
</dbReference>
<evidence type="ECO:0000259" key="1">
    <source>
        <dbReference type="PROSITE" id="PS50878"/>
    </source>
</evidence>
<dbReference type="Gene3D" id="3.10.10.10">
    <property type="entry name" value="HIV Type 1 Reverse Transcriptase, subunit A, domain 1"/>
    <property type="match status" value="1"/>
</dbReference>
<dbReference type="STRING" id="50429.A0A2B4R4U0"/>
<comment type="caution">
    <text evidence="2">The sequence shown here is derived from an EMBL/GenBank/DDBJ whole genome shotgun (WGS) entry which is preliminary data.</text>
</comment>
<organism evidence="2 3">
    <name type="scientific">Stylophora pistillata</name>
    <name type="common">Smooth cauliflower coral</name>
    <dbReference type="NCBI Taxonomy" id="50429"/>
    <lineage>
        <taxon>Eukaryota</taxon>
        <taxon>Metazoa</taxon>
        <taxon>Cnidaria</taxon>
        <taxon>Anthozoa</taxon>
        <taxon>Hexacorallia</taxon>
        <taxon>Scleractinia</taxon>
        <taxon>Astrocoeniina</taxon>
        <taxon>Pocilloporidae</taxon>
        <taxon>Stylophora</taxon>
    </lineage>
</organism>
<dbReference type="InterPro" id="IPR000477">
    <property type="entry name" value="RT_dom"/>
</dbReference>
<dbReference type="CDD" id="cd03714">
    <property type="entry name" value="RT_DIRS1"/>
    <property type="match status" value="1"/>
</dbReference>
<dbReference type="AlphaFoldDB" id="A0A2B4R4U0"/>
<dbReference type="PANTHER" id="PTHR33050">
    <property type="entry name" value="REVERSE TRANSCRIPTASE DOMAIN-CONTAINING PROTEIN"/>
    <property type="match status" value="1"/>
</dbReference>